<dbReference type="Gene3D" id="3.40.50.2300">
    <property type="match status" value="2"/>
</dbReference>
<dbReference type="PROSITE" id="PS51257">
    <property type="entry name" value="PROKAR_LIPOPROTEIN"/>
    <property type="match status" value="1"/>
</dbReference>
<gene>
    <name evidence="5" type="ORF">Vau01_049690</name>
</gene>
<dbReference type="AlphaFoldDB" id="A0A8J3Z6W1"/>
<name>A0A8J3Z6W1_9ACTN</name>
<sequence>MTRLPAVLVLIAALGAFGATACDSDSDGGSGGGDKKMSFVVANISLNFALEMANGGKFAAEETGGIDLLVVGPPTTDGPQEVQMFQNATTTHKDGSVVENLAPDLFTRPYAQAVDKGIPIVALDTVPLEGSKVELYVGNDNYELGTQLADEAIKRLPPNASGTVVLGVPNPGVPVLDMRAKGIQDTFAKKLPGITVKGPFQTFSDPGQSYNAWSSQVRANAGALAFLGVGDADSYSLARLKKETGGKWLSGGFDLDAKTLEAVKDGTNFVTISPEHYLKGYVAMRLLAEAVKAGKDLPKGWFYTPGLIVDSSNIDKILARQKDDASRRAGIAEDAKKIFADPDSYLRPLKDAR</sequence>
<feature type="signal peptide" evidence="3">
    <location>
        <begin position="1"/>
        <end position="21"/>
    </location>
</feature>
<dbReference type="RefSeq" id="WP_203996793.1">
    <property type="nucleotide sequence ID" value="NZ_BOPG01000031.1"/>
</dbReference>
<evidence type="ECO:0000313" key="5">
    <source>
        <dbReference type="EMBL" id="GIJ57453.1"/>
    </source>
</evidence>
<evidence type="ECO:0000256" key="2">
    <source>
        <dbReference type="ARBA" id="ARBA00007639"/>
    </source>
</evidence>
<evidence type="ECO:0000256" key="1">
    <source>
        <dbReference type="ARBA" id="ARBA00004196"/>
    </source>
</evidence>
<dbReference type="GO" id="GO:0030246">
    <property type="term" value="F:carbohydrate binding"/>
    <property type="evidence" value="ECO:0007669"/>
    <property type="project" value="TreeGrafter"/>
</dbReference>
<dbReference type="GO" id="GO:0030288">
    <property type="term" value="C:outer membrane-bounded periplasmic space"/>
    <property type="evidence" value="ECO:0007669"/>
    <property type="project" value="TreeGrafter"/>
</dbReference>
<comment type="similarity">
    <text evidence="2">Belongs to the bacterial solute-binding protein 2 family.</text>
</comment>
<evidence type="ECO:0000256" key="3">
    <source>
        <dbReference type="SAM" id="SignalP"/>
    </source>
</evidence>
<dbReference type="PANTHER" id="PTHR30036">
    <property type="entry name" value="D-XYLOSE-BINDING PERIPLASMIC PROTEIN"/>
    <property type="match status" value="1"/>
</dbReference>
<dbReference type="Proteomes" id="UP000612585">
    <property type="component" value="Unassembled WGS sequence"/>
</dbReference>
<organism evidence="5 6">
    <name type="scientific">Virgisporangium aurantiacum</name>
    <dbReference type="NCBI Taxonomy" id="175570"/>
    <lineage>
        <taxon>Bacteria</taxon>
        <taxon>Bacillati</taxon>
        <taxon>Actinomycetota</taxon>
        <taxon>Actinomycetes</taxon>
        <taxon>Micromonosporales</taxon>
        <taxon>Micromonosporaceae</taxon>
        <taxon>Virgisporangium</taxon>
    </lineage>
</organism>
<keyword evidence="3" id="KW-0732">Signal</keyword>
<evidence type="ECO:0000259" key="4">
    <source>
        <dbReference type="Pfam" id="PF13407"/>
    </source>
</evidence>
<dbReference type="InterPro" id="IPR050555">
    <property type="entry name" value="Bact_Solute-Bind_Prot2"/>
</dbReference>
<dbReference type="PANTHER" id="PTHR30036:SF7">
    <property type="entry name" value="ABC TRANSPORTER PERIPLASMIC-BINDING PROTEIN YPHF"/>
    <property type="match status" value="1"/>
</dbReference>
<dbReference type="SUPFAM" id="SSF53822">
    <property type="entry name" value="Periplasmic binding protein-like I"/>
    <property type="match status" value="1"/>
</dbReference>
<feature type="domain" description="Periplasmic binding protein" evidence="4">
    <location>
        <begin position="39"/>
        <end position="295"/>
    </location>
</feature>
<dbReference type="EMBL" id="BOPG01000031">
    <property type="protein sequence ID" value="GIJ57453.1"/>
    <property type="molecule type" value="Genomic_DNA"/>
</dbReference>
<comment type="caution">
    <text evidence="5">The sequence shown here is derived from an EMBL/GenBank/DDBJ whole genome shotgun (WGS) entry which is preliminary data.</text>
</comment>
<reference evidence="5" key="1">
    <citation type="submission" date="2021-01" db="EMBL/GenBank/DDBJ databases">
        <title>Whole genome shotgun sequence of Virgisporangium aurantiacum NBRC 16421.</title>
        <authorList>
            <person name="Komaki H."/>
            <person name="Tamura T."/>
        </authorList>
    </citation>
    <scope>NUCLEOTIDE SEQUENCE</scope>
    <source>
        <strain evidence="5">NBRC 16421</strain>
    </source>
</reference>
<dbReference type="Pfam" id="PF13407">
    <property type="entry name" value="Peripla_BP_4"/>
    <property type="match status" value="1"/>
</dbReference>
<dbReference type="InterPro" id="IPR025997">
    <property type="entry name" value="SBP_2_dom"/>
</dbReference>
<keyword evidence="6" id="KW-1185">Reference proteome</keyword>
<accession>A0A8J3Z6W1</accession>
<proteinExistence type="inferred from homology"/>
<protein>
    <submittedName>
        <fullName evidence="5">Sugar ABC transporter substrate-binding protein</fullName>
    </submittedName>
</protein>
<evidence type="ECO:0000313" key="6">
    <source>
        <dbReference type="Proteomes" id="UP000612585"/>
    </source>
</evidence>
<feature type="chain" id="PRO_5035322041" evidence="3">
    <location>
        <begin position="22"/>
        <end position="353"/>
    </location>
</feature>
<comment type="subcellular location">
    <subcellularLocation>
        <location evidence="1">Cell envelope</location>
    </subcellularLocation>
</comment>
<dbReference type="InterPro" id="IPR028082">
    <property type="entry name" value="Peripla_BP_I"/>
</dbReference>